<dbReference type="CDD" id="cd19757">
    <property type="entry name" value="Bbox1"/>
    <property type="match status" value="1"/>
</dbReference>
<dbReference type="PANTHER" id="PTHR47272">
    <property type="entry name" value="DDE_TNP_1_7 DOMAIN-CONTAINING PROTEIN"/>
    <property type="match status" value="1"/>
</dbReference>
<dbReference type="Pfam" id="PF13843">
    <property type="entry name" value="DDE_Tnp_1_7"/>
    <property type="match status" value="1"/>
</dbReference>
<feature type="domain" description="PiggyBac transposable element-derived protein" evidence="1">
    <location>
        <begin position="1"/>
        <end position="317"/>
    </location>
</feature>
<dbReference type="OrthoDB" id="123207at2759"/>
<proteinExistence type="predicted"/>
<accession>A0A9J7ESU5</accession>
<organism evidence="2 3">
    <name type="scientific">Spodoptera litura</name>
    <name type="common">Asian cotton leafworm</name>
    <dbReference type="NCBI Taxonomy" id="69820"/>
    <lineage>
        <taxon>Eukaryota</taxon>
        <taxon>Metazoa</taxon>
        <taxon>Ecdysozoa</taxon>
        <taxon>Arthropoda</taxon>
        <taxon>Hexapoda</taxon>
        <taxon>Insecta</taxon>
        <taxon>Pterygota</taxon>
        <taxon>Neoptera</taxon>
        <taxon>Endopterygota</taxon>
        <taxon>Lepidoptera</taxon>
        <taxon>Glossata</taxon>
        <taxon>Ditrysia</taxon>
        <taxon>Noctuoidea</taxon>
        <taxon>Noctuidae</taxon>
        <taxon>Amphipyrinae</taxon>
        <taxon>Spodoptera</taxon>
    </lineage>
</organism>
<dbReference type="InterPro" id="IPR029526">
    <property type="entry name" value="PGBD"/>
</dbReference>
<name>A0A9J7ESU5_SPOLT</name>
<reference evidence="3" key="1">
    <citation type="submission" date="2025-08" db="UniProtKB">
        <authorList>
            <consortium name="RefSeq"/>
        </authorList>
    </citation>
    <scope>IDENTIFICATION</scope>
    <source>
        <strain evidence="3">Ishihara</strain>
        <tissue evidence="3">Whole body</tissue>
    </source>
</reference>
<evidence type="ECO:0000313" key="3">
    <source>
        <dbReference type="RefSeq" id="XP_022834570.1"/>
    </source>
</evidence>
<dbReference type="RefSeq" id="XP_022834570.1">
    <property type="nucleotide sequence ID" value="XM_022978802.1"/>
</dbReference>
<protein>
    <submittedName>
        <fullName evidence="3">PiggyBac transposable element-derived protein 3-like</fullName>
    </submittedName>
</protein>
<dbReference type="PANTHER" id="PTHR47272:SF1">
    <property type="entry name" value="PIGGYBAC TRANSPOSABLE ELEMENT-DERIVED PROTEIN 3-LIKE"/>
    <property type="match status" value="1"/>
</dbReference>
<dbReference type="GeneID" id="111362229"/>
<dbReference type="Proteomes" id="UP000301870">
    <property type="component" value="Unplaced"/>
</dbReference>
<evidence type="ECO:0000259" key="1">
    <source>
        <dbReference type="Pfam" id="PF13843"/>
    </source>
</evidence>
<gene>
    <name evidence="3" type="primary">LOC111362229</name>
</gene>
<sequence>MLMGVVQMPAYTDYWARKTRYPLISDEMPLKRYQQIRRNIHFADNSMENSDRYYKIRPVMEKIRQNCLKIEEEGQYSIDEMIIPYKGTKAGKRRQYIKNKPKKWGFKNFVRAGVSGIIYDFIMYGGDDTFREHTFTAKEASLGVGGMVVIALCKTIKKKPSIIYADNFFTSPELIYLLREEYGIFSLGTIRTNRLRGCQDLLPSEKEIKKRKRGYSAQVVCNNNKLAIVKWNDSKVVTLISSYVDSHPIEKIRRYSKEDKRKVDVDCPQLVKQYNKHMGGVDLADMLISLYRTPFKSRRSYLGIFSQMLDICINNAWLLYRRDGRIKKSLKEFRLDLFEGLCRAGKIARSSGSIERVKAKIILKPTAERPVDSVRYDAVGHFPESANKQSRCRFCKEGRTKVFCVKCNMHLCFVVGESNKRNCFRQFHTQ</sequence>
<dbReference type="AlphaFoldDB" id="A0A9J7ESU5"/>
<keyword evidence="2" id="KW-1185">Reference proteome</keyword>
<evidence type="ECO:0000313" key="2">
    <source>
        <dbReference type="Proteomes" id="UP000301870"/>
    </source>
</evidence>
<dbReference type="KEGG" id="sliu:111362229"/>